<evidence type="ECO:0000313" key="2">
    <source>
        <dbReference type="EMBL" id="VVC76013.1"/>
    </source>
</evidence>
<dbReference type="Pfam" id="PF12957">
    <property type="entry name" value="DUF3846"/>
    <property type="match status" value="1"/>
</dbReference>
<proteinExistence type="predicted"/>
<name>A0A5E4PI06_9COXI</name>
<dbReference type="EMBL" id="LR699119">
    <property type="protein sequence ID" value="VVC76013.1"/>
    <property type="molecule type" value="Genomic_DNA"/>
</dbReference>
<evidence type="ECO:0000313" key="3">
    <source>
        <dbReference type="Proteomes" id="UP000324194"/>
    </source>
</evidence>
<dbReference type="OrthoDB" id="4269629at2"/>
<dbReference type="AlphaFoldDB" id="A0A5E4PI06"/>
<reference evidence="2 3" key="1">
    <citation type="submission" date="2019-08" db="EMBL/GenBank/DDBJ databases">
        <authorList>
            <person name="Guy L."/>
        </authorList>
    </citation>
    <scope>NUCLEOTIDE SEQUENCE [LARGE SCALE GENOMIC DNA]</scope>
    <source>
        <strain evidence="2 3">SGT-108</strain>
    </source>
</reference>
<organism evidence="2 3">
    <name type="scientific">Aquicella siphonis</name>
    <dbReference type="NCBI Taxonomy" id="254247"/>
    <lineage>
        <taxon>Bacteria</taxon>
        <taxon>Pseudomonadati</taxon>
        <taxon>Pseudomonadota</taxon>
        <taxon>Gammaproteobacteria</taxon>
        <taxon>Legionellales</taxon>
        <taxon>Coxiellaceae</taxon>
        <taxon>Aquicella</taxon>
    </lineage>
</organism>
<keyword evidence="3" id="KW-1185">Reference proteome</keyword>
<gene>
    <name evidence="2" type="ORF">AQUSIP_13140</name>
</gene>
<sequence>MRAIKIDVTNCTVTEVDVSNLKDKQAIVDGYICVGFEYPDGKHVCYVNDEGLLNNPQHFFASKYGYQPYAGNGVIVGSTLTGNDSPCTLTLDEVKASIRFLPLDDVQHLIRVGTVDYGTYITDSTGTRKISSIDLGAFDKKGSDDA</sequence>
<dbReference type="InterPro" id="IPR024559">
    <property type="entry name" value="DUF3846"/>
</dbReference>
<dbReference type="RefSeq" id="WP_148339268.1">
    <property type="nucleotide sequence ID" value="NZ_LR699119.1"/>
</dbReference>
<accession>A0A5E4PI06</accession>
<dbReference type="KEGG" id="asip:AQUSIP_13140"/>
<dbReference type="Proteomes" id="UP000324194">
    <property type="component" value="Chromosome 1"/>
</dbReference>
<evidence type="ECO:0000259" key="1">
    <source>
        <dbReference type="Pfam" id="PF12957"/>
    </source>
</evidence>
<feature type="domain" description="DUF3846" evidence="1">
    <location>
        <begin position="1"/>
        <end position="93"/>
    </location>
</feature>
<protein>
    <recommendedName>
        <fullName evidence="1">DUF3846 domain-containing protein</fullName>
    </recommendedName>
</protein>